<dbReference type="InterPro" id="IPR032675">
    <property type="entry name" value="LRR_dom_sf"/>
</dbReference>
<gene>
    <name evidence="1" type="ORF">EIN_136580</name>
</gene>
<dbReference type="SUPFAM" id="SSF52058">
    <property type="entry name" value="L domain-like"/>
    <property type="match status" value="1"/>
</dbReference>
<dbReference type="EMBL" id="KB207027">
    <property type="protein sequence ID" value="ELP85984.1"/>
    <property type="molecule type" value="Genomic_DNA"/>
</dbReference>
<dbReference type="OrthoDB" id="31390at2759"/>
<dbReference type="PANTHER" id="PTHR45661">
    <property type="entry name" value="SURFACE ANTIGEN"/>
    <property type="match status" value="1"/>
</dbReference>
<evidence type="ECO:0000313" key="1">
    <source>
        <dbReference type="EMBL" id="ELP85984.1"/>
    </source>
</evidence>
<dbReference type="InterPro" id="IPR053139">
    <property type="entry name" value="Surface_bspA-like"/>
</dbReference>
<reference evidence="1 2" key="1">
    <citation type="submission" date="2012-10" db="EMBL/GenBank/DDBJ databases">
        <authorList>
            <person name="Zafar N."/>
            <person name="Inman J."/>
            <person name="Hall N."/>
            <person name="Lorenzi H."/>
            <person name="Caler E."/>
        </authorList>
    </citation>
    <scope>NUCLEOTIDE SEQUENCE [LARGE SCALE GENOMIC DNA]</scope>
    <source>
        <strain evidence="1 2">IP1</strain>
    </source>
</reference>
<dbReference type="RefSeq" id="XP_004185330.1">
    <property type="nucleotide sequence ID" value="XM_004185282.1"/>
</dbReference>
<evidence type="ECO:0000313" key="2">
    <source>
        <dbReference type="Proteomes" id="UP000014680"/>
    </source>
</evidence>
<dbReference type="SUPFAM" id="SSF52047">
    <property type="entry name" value="RNI-like"/>
    <property type="match status" value="1"/>
</dbReference>
<sequence>MCVQLDRYSMMIVSKYFMCLSDFKNMVFVCKKFQEIPEMFHYNPISILFKTQKYFPNVETLHLYNEKDKFLSKYKQYYVHYPIPLHKYFEINKCRRVICPFKTYSMCQDKGFFYKDANIFLDKAFAKHTLKTNEMDCTNYIKFGVSCFESNDLLTAITLSSNLYEIPDKCFYMCANLKEIDLKHIRMFGEFCFCGCDSLSAITLGTNIIKSDKTAFEDVTSIQNVTAPGVTSVDLYITVSSSKAFTNIKHKTVITKFDKNVLPDLLSDEIHRDAFRNKGGLSDINLATTVTVIEDCAFNACDIKRLDLSNVISFGSQYDMNFLTAITLNKNIQISNLYDYIGLKKIDVIDTRKINGIAACWMKEMLDEKSLEVDKFYYTQKDGIVFKGKFPPNCKNITAIFACSTFAEYKHEEIVIPEGVQSIDINAFENNDKLRKLVFPASIIFHDEMVDYDNFKFSHSNIEELCIRPQPNLIITDCPKLTSVTFIDQNITNRCIFYKCFNVKNIEFLNMPMNFVFRGNIDFTIYDVLKNRYNFEGDVVLYLINPKLIDNNGVLKIPDEVNIIEVSAIESPNLIEVWLGKKINMINTCAFYRCSNLECAKNMKKSVDIRCNAFYKVGKTFTIEYVD</sequence>
<organism evidence="1 2">
    <name type="scientific">Entamoeba invadens IP1</name>
    <dbReference type="NCBI Taxonomy" id="370355"/>
    <lineage>
        <taxon>Eukaryota</taxon>
        <taxon>Amoebozoa</taxon>
        <taxon>Evosea</taxon>
        <taxon>Archamoebae</taxon>
        <taxon>Mastigamoebida</taxon>
        <taxon>Entamoebidae</taxon>
        <taxon>Entamoeba</taxon>
    </lineage>
</organism>
<dbReference type="Proteomes" id="UP000014680">
    <property type="component" value="Unassembled WGS sequence"/>
</dbReference>
<evidence type="ECO:0008006" key="3">
    <source>
        <dbReference type="Google" id="ProtNLM"/>
    </source>
</evidence>
<keyword evidence="2" id="KW-1185">Reference proteome</keyword>
<dbReference type="KEGG" id="eiv:EIN_136580"/>
<name>A0A0A1U353_ENTIV</name>
<proteinExistence type="predicted"/>
<accession>A0A0A1U353</accession>
<dbReference type="Gene3D" id="3.80.10.10">
    <property type="entry name" value="Ribonuclease Inhibitor"/>
    <property type="match status" value="2"/>
</dbReference>
<dbReference type="Pfam" id="PF13306">
    <property type="entry name" value="LRR_5"/>
    <property type="match status" value="4"/>
</dbReference>
<protein>
    <recommendedName>
        <fullName evidence="3">Leucine rich repeat containing protein BspA family protein</fullName>
    </recommendedName>
</protein>
<dbReference type="AlphaFoldDB" id="A0A0A1U353"/>
<dbReference type="VEuPathDB" id="AmoebaDB:EIN_136580"/>
<dbReference type="PANTHER" id="PTHR45661:SF3">
    <property type="entry name" value="IG-LIKE DOMAIN-CONTAINING PROTEIN"/>
    <property type="match status" value="1"/>
</dbReference>
<dbReference type="GeneID" id="14884919"/>
<dbReference type="InterPro" id="IPR026906">
    <property type="entry name" value="LRR_5"/>
</dbReference>